<feature type="transmembrane region" description="Helical" evidence="1">
    <location>
        <begin position="40"/>
        <end position="60"/>
    </location>
</feature>
<proteinExistence type="predicted"/>
<sequence>MKIKNIVLAIVLLIVLTLLGTAVMKILDLLFDLEYESISRAGFKVGFAAWLLLIVGNVIYKLRKESKTRKEMFE</sequence>
<dbReference type="STRING" id="1294263.JCM21531_316"/>
<dbReference type="AlphaFoldDB" id="W4V2P1"/>
<dbReference type="Proteomes" id="UP000019109">
    <property type="component" value="Unassembled WGS sequence"/>
</dbReference>
<dbReference type="EMBL" id="BAVR01000003">
    <property type="protein sequence ID" value="GAE86979.1"/>
    <property type="molecule type" value="Genomic_DNA"/>
</dbReference>
<name>W4V2P1_9FIRM</name>
<reference evidence="2" key="1">
    <citation type="journal article" date="2014" name="Genome Announc.">
        <title>Draft Genome Sequence of Clostridium straminisolvens Strain JCM 21531T, Isolated from a Cellulose-Degrading Bacterial Community.</title>
        <authorList>
            <person name="Yuki M."/>
            <person name="Oshima K."/>
            <person name="Suda W."/>
            <person name="Sakamoto M."/>
            <person name="Kitamura K."/>
            <person name="Iida T."/>
            <person name="Hattori M."/>
            <person name="Ohkuma M."/>
        </authorList>
    </citation>
    <scope>NUCLEOTIDE SEQUENCE [LARGE SCALE GENOMIC DNA]</scope>
    <source>
        <strain evidence="2">JCM 21531</strain>
    </source>
</reference>
<keyword evidence="1" id="KW-0472">Membrane</keyword>
<keyword evidence="1" id="KW-0812">Transmembrane</keyword>
<accession>W4V2P1</accession>
<gene>
    <name evidence="2" type="ORF">JCM21531_316</name>
</gene>
<organism evidence="2 3">
    <name type="scientific">Acetivibrio straminisolvens JCM 21531</name>
    <dbReference type="NCBI Taxonomy" id="1294263"/>
    <lineage>
        <taxon>Bacteria</taxon>
        <taxon>Bacillati</taxon>
        <taxon>Bacillota</taxon>
        <taxon>Clostridia</taxon>
        <taxon>Eubacteriales</taxon>
        <taxon>Oscillospiraceae</taxon>
        <taxon>Acetivibrio</taxon>
    </lineage>
</organism>
<evidence type="ECO:0000313" key="3">
    <source>
        <dbReference type="Proteomes" id="UP000019109"/>
    </source>
</evidence>
<dbReference type="RefSeq" id="WP_038286775.1">
    <property type="nucleotide sequence ID" value="NZ_BAVR01000003.1"/>
</dbReference>
<evidence type="ECO:0000256" key="1">
    <source>
        <dbReference type="SAM" id="Phobius"/>
    </source>
</evidence>
<comment type="caution">
    <text evidence="2">The sequence shown here is derived from an EMBL/GenBank/DDBJ whole genome shotgun (WGS) entry which is preliminary data.</text>
</comment>
<keyword evidence="1" id="KW-1133">Transmembrane helix</keyword>
<dbReference type="OrthoDB" id="3035625at2"/>
<protein>
    <submittedName>
        <fullName evidence="2">Uncharacterized protein</fullName>
    </submittedName>
</protein>
<keyword evidence="3" id="KW-1185">Reference proteome</keyword>
<evidence type="ECO:0000313" key="2">
    <source>
        <dbReference type="EMBL" id="GAE86979.1"/>
    </source>
</evidence>